<evidence type="ECO:0000256" key="14">
    <source>
        <dbReference type="ARBA" id="ARBA00023033"/>
    </source>
</evidence>
<dbReference type="GO" id="GO:0004499">
    <property type="term" value="F:N,N-dimethylaniline monooxygenase activity"/>
    <property type="evidence" value="ECO:0007669"/>
    <property type="project" value="UniProtKB-UniRule"/>
</dbReference>
<reference evidence="19" key="1">
    <citation type="submission" date="2019-03" db="UniProtKB">
        <authorList>
            <consortium name="Ensembl"/>
        </authorList>
    </citation>
    <scope>IDENTIFICATION</scope>
</reference>
<dbReference type="FunFam" id="3.50.50.60:FF:000073">
    <property type="entry name" value="Dimethylaniline monooxygenase [N-oxide-forming]"/>
    <property type="match status" value="1"/>
</dbReference>
<keyword evidence="13 17" id="KW-0560">Oxidoreductase</keyword>
<dbReference type="Gene3D" id="3.50.50.60">
    <property type="entry name" value="FAD/NAD(P)-binding domain"/>
    <property type="match status" value="2"/>
</dbReference>
<dbReference type="Ensembl" id="ENSUMAT00000028917.1">
    <property type="protein sequence ID" value="ENSUMAP00000024412.1"/>
    <property type="gene ID" value="ENSUMAG00000017766.1"/>
</dbReference>
<dbReference type="PIRSF" id="PIRSF000332">
    <property type="entry name" value="FMO"/>
    <property type="match status" value="1"/>
</dbReference>
<evidence type="ECO:0000256" key="17">
    <source>
        <dbReference type="PIRNR" id="PIRNR000332"/>
    </source>
</evidence>
<dbReference type="GO" id="GO:0050660">
    <property type="term" value="F:flavin adenine dinucleotide binding"/>
    <property type="evidence" value="ECO:0007669"/>
    <property type="project" value="InterPro"/>
</dbReference>
<evidence type="ECO:0000256" key="4">
    <source>
        <dbReference type="ARBA" id="ARBA00009183"/>
    </source>
</evidence>
<dbReference type="PRINTS" id="PR01123">
    <property type="entry name" value="FMOXYGENASE3"/>
</dbReference>
<keyword evidence="15 17" id="KW-0472">Membrane</keyword>
<evidence type="ECO:0000313" key="19">
    <source>
        <dbReference type="Ensembl" id="ENSUMAP00000024412"/>
    </source>
</evidence>
<keyword evidence="11 17" id="KW-0521">NADP</keyword>
<dbReference type="GeneTree" id="ENSGT00940000162771"/>
<evidence type="ECO:0000256" key="15">
    <source>
        <dbReference type="ARBA" id="ARBA00023136"/>
    </source>
</evidence>
<dbReference type="GO" id="GO:0005789">
    <property type="term" value="C:endoplasmic reticulum membrane"/>
    <property type="evidence" value="ECO:0007669"/>
    <property type="project" value="UniProtKB-SubCell"/>
</dbReference>
<dbReference type="EC" id="1.-.-.-" evidence="18"/>
<keyword evidence="14 17" id="KW-0503">Monooxygenase</keyword>
<evidence type="ECO:0000256" key="3">
    <source>
        <dbReference type="ARBA" id="ARBA00004389"/>
    </source>
</evidence>
<evidence type="ECO:0000256" key="10">
    <source>
        <dbReference type="ARBA" id="ARBA00022848"/>
    </source>
</evidence>
<evidence type="ECO:0000256" key="13">
    <source>
        <dbReference type="ARBA" id="ARBA00023002"/>
    </source>
</evidence>
<dbReference type="InterPro" id="IPR020946">
    <property type="entry name" value="Flavin_mOase-like"/>
</dbReference>
<evidence type="ECO:0000256" key="11">
    <source>
        <dbReference type="ARBA" id="ARBA00022857"/>
    </source>
</evidence>
<dbReference type="PANTHER" id="PTHR23023">
    <property type="entry name" value="DIMETHYLANILINE MONOOXYGENASE"/>
    <property type="match status" value="1"/>
</dbReference>
<evidence type="ECO:0000256" key="2">
    <source>
        <dbReference type="ARBA" id="ARBA00004111"/>
    </source>
</evidence>
<dbReference type="Pfam" id="PF00743">
    <property type="entry name" value="FMO-like"/>
    <property type="match status" value="1"/>
</dbReference>
<evidence type="ECO:0000256" key="16">
    <source>
        <dbReference type="ARBA" id="ARBA00050152"/>
    </source>
</evidence>
<evidence type="ECO:0000256" key="8">
    <source>
        <dbReference type="ARBA" id="ARBA00022824"/>
    </source>
</evidence>
<dbReference type="FunFam" id="3.50.50.60:FF:000023">
    <property type="entry name" value="Dimethylaniline monooxygenase [N-oxide-forming]"/>
    <property type="match status" value="1"/>
</dbReference>
<organism evidence="19">
    <name type="scientific">Ursus maritimus</name>
    <name type="common">Polar bear</name>
    <name type="synonym">Thalarctos maritimus</name>
    <dbReference type="NCBI Taxonomy" id="29073"/>
    <lineage>
        <taxon>Eukaryota</taxon>
        <taxon>Metazoa</taxon>
        <taxon>Chordata</taxon>
        <taxon>Craniata</taxon>
        <taxon>Vertebrata</taxon>
        <taxon>Euteleostomi</taxon>
        <taxon>Mammalia</taxon>
        <taxon>Eutheria</taxon>
        <taxon>Laurasiatheria</taxon>
        <taxon>Carnivora</taxon>
        <taxon>Caniformia</taxon>
        <taxon>Ursidae</taxon>
        <taxon>Ursus</taxon>
    </lineage>
</organism>
<evidence type="ECO:0000256" key="6">
    <source>
        <dbReference type="ARBA" id="ARBA00022630"/>
    </source>
</evidence>
<dbReference type="FunFam" id="3.50.50.60:FF:000279">
    <property type="entry name" value="Dimethylaniline monooxygenase [N-oxide-forming]"/>
    <property type="match status" value="1"/>
</dbReference>
<comment type="cofactor">
    <cofactor evidence="1 17 18">
        <name>FAD</name>
        <dbReference type="ChEBI" id="CHEBI:57692"/>
    </cofactor>
</comment>
<accession>A0A452UTH0</accession>
<evidence type="ECO:0000256" key="9">
    <source>
        <dbReference type="ARBA" id="ARBA00022827"/>
    </source>
</evidence>
<dbReference type="InterPro" id="IPR000960">
    <property type="entry name" value="Flavin_mOase"/>
</dbReference>
<evidence type="ECO:0000256" key="5">
    <source>
        <dbReference type="ARBA" id="ARBA00012850"/>
    </source>
</evidence>
<dbReference type="SUPFAM" id="SSF51905">
    <property type="entry name" value="FAD/NAD(P)-binding domain"/>
    <property type="match status" value="2"/>
</dbReference>
<evidence type="ECO:0000256" key="12">
    <source>
        <dbReference type="ARBA" id="ARBA00022989"/>
    </source>
</evidence>
<gene>
    <name evidence="19" type="primary">LOC103667829</name>
</gene>
<dbReference type="PRINTS" id="PR00370">
    <property type="entry name" value="FMOXYGENASE"/>
</dbReference>
<sequence>MGKRVAIVGAGVGGLASIRCCLEEGLEPTCFERSNDVGGLWKFSNHAEEGRASIYQSVFTNSSKEMMCFPDFPYPDDYPNYMHHSKLQEYIRTFAQKKNLLRYIQFETLVSSIKKCPNFLVTGQWEVVSEKDGKEESAIFDAVMICSGHHVYPNLPIDSFPGLQQFQGHYLHSRDYKDPEAFKGKRVLVIGLGNSGSDIAVELSRLAAQVIISSRSGSWVMSRVWNDGYPWDMVYVTRFATFLRNALPSFVSDWLYVKKMNTWFKHENYGLMPLNGPLRKEPVFNDELPSRILCGTVSIKPSVKEFTETSAVFEDGTVFEAIDSIIFATGYGYAYPFLDDSIIKSRNHEVTLFKGIFPPKMEKPTLAVIGLVQSLGAAIPTADLQARWAAKVFAKSCTLPTTSEMMDDIDEKMGKKLKWFGQSQTLQTDYITYMDELCSFIGAKPNIPWLFLTDPQLALEVFFGPCSPYQFRLMGPGKWDGARNAILTQWDRTVKPTRTRAVSEAQRPQHFHNLLKMLSCPLLLLAVWLTFY</sequence>
<dbReference type="GO" id="GO:0050661">
    <property type="term" value="F:NADP binding"/>
    <property type="evidence" value="ECO:0007669"/>
    <property type="project" value="InterPro"/>
</dbReference>
<keyword evidence="12" id="KW-1133">Transmembrane helix</keyword>
<keyword evidence="7" id="KW-0812">Transmembrane</keyword>
<name>A0A452UTH0_URSMA</name>
<keyword evidence="9 17" id="KW-0274">FAD</keyword>
<comment type="subcellular location">
    <subcellularLocation>
        <location evidence="3">Endoplasmic reticulum membrane</location>
        <topology evidence="3">Single-pass membrane protein</topology>
    </subcellularLocation>
    <subcellularLocation>
        <location evidence="2">Microsome membrane</location>
        <topology evidence="2">Single-pass membrane protein</topology>
    </subcellularLocation>
</comment>
<evidence type="ECO:0000256" key="7">
    <source>
        <dbReference type="ARBA" id="ARBA00022692"/>
    </source>
</evidence>
<dbReference type="OMA" id="WFGQSHT"/>
<protein>
    <recommendedName>
        <fullName evidence="5 18">Flavin-containing monooxygenase</fullName>
        <ecNumber evidence="18">1.-.-.-</ecNumber>
    </recommendedName>
</protein>
<comment type="catalytic activity">
    <reaction evidence="16">
        <text>N,N-dimethylaniline + NADPH + O2 + H(+) = N,N-dimethylaniline N-oxide + NADP(+) + H2O</text>
        <dbReference type="Rhea" id="RHEA:24468"/>
        <dbReference type="ChEBI" id="CHEBI:15377"/>
        <dbReference type="ChEBI" id="CHEBI:15378"/>
        <dbReference type="ChEBI" id="CHEBI:15379"/>
        <dbReference type="ChEBI" id="CHEBI:16269"/>
        <dbReference type="ChEBI" id="CHEBI:17735"/>
        <dbReference type="ChEBI" id="CHEBI:57783"/>
        <dbReference type="ChEBI" id="CHEBI:58349"/>
        <dbReference type="EC" id="1.14.13.8"/>
    </reaction>
</comment>
<dbReference type="InterPro" id="IPR050346">
    <property type="entry name" value="FMO-like"/>
</dbReference>
<dbReference type="InterPro" id="IPR036188">
    <property type="entry name" value="FAD/NAD-bd_sf"/>
</dbReference>
<keyword evidence="6 17" id="KW-0285">Flavoprotein</keyword>
<evidence type="ECO:0000256" key="1">
    <source>
        <dbReference type="ARBA" id="ARBA00001974"/>
    </source>
</evidence>
<dbReference type="InterPro" id="IPR002255">
    <property type="entry name" value="Flavin_mOase_3"/>
</dbReference>
<dbReference type="AlphaFoldDB" id="A0A452UTH0"/>
<dbReference type="FunFam" id="3.50.50.60:FF:000042">
    <property type="entry name" value="Dimethylaniline monooxygenase [N-oxide-forming]"/>
    <property type="match status" value="1"/>
</dbReference>
<comment type="similarity">
    <text evidence="4 17 18">Belongs to the FMO family.</text>
</comment>
<keyword evidence="10" id="KW-0492">Microsome</keyword>
<proteinExistence type="inferred from homology"/>
<keyword evidence="8 17" id="KW-0256">Endoplasmic reticulum</keyword>
<evidence type="ECO:0000256" key="18">
    <source>
        <dbReference type="RuleBase" id="RU361177"/>
    </source>
</evidence>